<accession>A0AAJ2BQ05</accession>
<reference evidence="4" key="1">
    <citation type="submission" date="2023-08" db="EMBL/GenBank/DDBJ databases">
        <title>Functional and genomic diversity of the sorghum phyllosphere microbiome.</title>
        <authorList>
            <person name="Shade A."/>
        </authorList>
    </citation>
    <scope>NUCLEOTIDE SEQUENCE</scope>
    <source>
        <strain evidence="4">SORGH_AS_0201</strain>
    </source>
</reference>
<proteinExistence type="predicted"/>
<evidence type="ECO:0000259" key="3">
    <source>
        <dbReference type="PROSITE" id="PS51186"/>
    </source>
</evidence>
<protein>
    <submittedName>
        <fullName evidence="4">GNAT superfamily N-acetyltransferase</fullName>
    </submittedName>
</protein>
<dbReference type="InterPro" id="IPR050832">
    <property type="entry name" value="Bact_Acetyltransf"/>
</dbReference>
<keyword evidence="2" id="KW-0012">Acyltransferase</keyword>
<dbReference type="InterPro" id="IPR000182">
    <property type="entry name" value="GNAT_dom"/>
</dbReference>
<dbReference type="PANTHER" id="PTHR43877">
    <property type="entry name" value="AMINOALKYLPHOSPHONATE N-ACETYLTRANSFERASE-RELATED-RELATED"/>
    <property type="match status" value="1"/>
</dbReference>
<dbReference type="Proteomes" id="UP001268036">
    <property type="component" value="Unassembled WGS sequence"/>
</dbReference>
<dbReference type="CDD" id="cd04301">
    <property type="entry name" value="NAT_SF"/>
    <property type="match status" value="1"/>
</dbReference>
<evidence type="ECO:0000313" key="5">
    <source>
        <dbReference type="Proteomes" id="UP001268036"/>
    </source>
</evidence>
<dbReference type="Pfam" id="PF13508">
    <property type="entry name" value="Acetyltransf_7"/>
    <property type="match status" value="1"/>
</dbReference>
<dbReference type="SUPFAM" id="SSF55729">
    <property type="entry name" value="Acyl-CoA N-acyltransferases (Nat)"/>
    <property type="match status" value="1"/>
</dbReference>
<evidence type="ECO:0000313" key="4">
    <source>
        <dbReference type="EMBL" id="MDR6236350.1"/>
    </source>
</evidence>
<dbReference type="InterPro" id="IPR016181">
    <property type="entry name" value="Acyl_CoA_acyltransferase"/>
</dbReference>
<evidence type="ECO:0000256" key="2">
    <source>
        <dbReference type="ARBA" id="ARBA00023315"/>
    </source>
</evidence>
<sequence>MTVSAGGKPDMAYDILVATPVQADAVEQGFAAFVSAQHPGLADESADVPMRLVISDATGVIAGLLGKVFWQGLEIEVLWVAETHRGCGLGQRLLQRAEAEARALGATVAYLRTAQAAGFYKRCGYRHCGYLPRPLGTGLHSFYKELVD</sequence>
<dbReference type="AlphaFoldDB" id="A0AAJ2BQ05"/>
<dbReference type="PROSITE" id="PS51186">
    <property type="entry name" value="GNAT"/>
    <property type="match status" value="1"/>
</dbReference>
<dbReference type="Gene3D" id="3.40.630.30">
    <property type="match status" value="1"/>
</dbReference>
<evidence type="ECO:0000256" key="1">
    <source>
        <dbReference type="ARBA" id="ARBA00022679"/>
    </source>
</evidence>
<gene>
    <name evidence="4" type="ORF">QE440_004091</name>
</gene>
<keyword evidence="1" id="KW-0808">Transferase</keyword>
<dbReference type="EMBL" id="JAVJAF010000001">
    <property type="protein sequence ID" value="MDR6236350.1"/>
    <property type="molecule type" value="Genomic_DNA"/>
</dbReference>
<organism evidence="4 5">
    <name type="scientific">Pseudomonas oryzihabitans</name>
    <dbReference type="NCBI Taxonomy" id="47885"/>
    <lineage>
        <taxon>Bacteria</taxon>
        <taxon>Pseudomonadati</taxon>
        <taxon>Pseudomonadota</taxon>
        <taxon>Gammaproteobacteria</taxon>
        <taxon>Pseudomonadales</taxon>
        <taxon>Pseudomonadaceae</taxon>
        <taxon>Pseudomonas</taxon>
    </lineage>
</organism>
<name>A0AAJ2BQ05_9PSED</name>
<dbReference type="GO" id="GO:0016747">
    <property type="term" value="F:acyltransferase activity, transferring groups other than amino-acyl groups"/>
    <property type="evidence" value="ECO:0007669"/>
    <property type="project" value="InterPro"/>
</dbReference>
<comment type="caution">
    <text evidence="4">The sequence shown here is derived from an EMBL/GenBank/DDBJ whole genome shotgun (WGS) entry which is preliminary data.</text>
</comment>
<feature type="domain" description="N-acetyltransferase" evidence="3">
    <location>
        <begin position="13"/>
        <end position="148"/>
    </location>
</feature>